<evidence type="ECO:0000313" key="3">
    <source>
        <dbReference type="Proteomes" id="UP000295096"/>
    </source>
</evidence>
<dbReference type="EMBL" id="SMSJ01000053">
    <property type="protein sequence ID" value="TDH59800.1"/>
    <property type="molecule type" value="Genomic_DNA"/>
</dbReference>
<protein>
    <submittedName>
        <fullName evidence="2">Uncharacterized protein</fullName>
    </submittedName>
</protein>
<evidence type="ECO:0000313" key="2">
    <source>
        <dbReference type="EMBL" id="TDH59800.1"/>
    </source>
</evidence>
<feature type="region of interest" description="Disordered" evidence="1">
    <location>
        <begin position="64"/>
        <end position="89"/>
    </location>
</feature>
<sequence>MSEAGTGRRIRPGPHAASPADLLRALDTLRPEDEATLGVILAALGHALEVPRAAPQAALAPSVLRPPARAMRSPEPSAEPGQRSRRPLASDLTVQEEAVGLAPPWMAEATLLPLSGDPGAVFRLAMPPLLAPARERALLAHAAARRLEEGEVDLDHVVAAVTVRQPLVRLPRRQLSSLRNGATLLCDASPGMEPFALDIAHLVAAVTAAVGRDRVRVARFFGCPSRGLLRWDGEEVESFRPPPEGQPVLAVTDLGATRAPGAPAPAPAAWLEFEGMLRQRGSRLTVLFPGAAGRVPAALGGRLAVLPLDRATGVHAAVRWRRRW</sequence>
<organism evidence="2 3">
    <name type="scientific">Dankookia rubra</name>
    <dbReference type="NCBI Taxonomy" id="1442381"/>
    <lineage>
        <taxon>Bacteria</taxon>
        <taxon>Pseudomonadati</taxon>
        <taxon>Pseudomonadota</taxon>
        <taxon>Alphaproteobacteria</taxon>
        <taxon>Acetobacterales</taxon>
        <taxon>Roseomonadaceae</taxon>
        <taxon>Dankookia</taxon>
    </lineage>
</organism>
<comment type="caution">
    <text evidence="2">The sequence shown here is derived from an EMBL/GenBank/DDBJ whole genome shotgun (WGS) entry which is preliminary data.</text>
</comment>
<gene>
    <name evidence="2" type="ORF">E2C06_25490</name>
</gene>
<accession>A0A4R5Q9V5</accession>
<dbReference type="RefSeq" id="WP_133291403.1">
    <property type="nucleotide sequence ID" value="NZ_SMSJ01000053.1"/>
</dbReference>
<reference evidence="2 3" key="1">
    <citation type="journal article" date="2016" name="J. Microbiol.">
        <title>Dankookia rubra gen. nov., sp. nov., an alphaproteobacterium isolated from sediment of a shallow stream.</title>
        <authorList>
            <person name="Kim W.H."/>
            <person name="Kim D.H."/>
            <person name="Kang K."/>
            <person name="Ahn T.Y."/>
        </authorList>
    </citation>
    <scope>NUCLEOTIDE SEQUENCE [LARGE SCALE GENOMIC DNA]</scope>
    <source>
        <strain evidence="2 3">JCM30602</strain>
    </source>
</reference>
<dbReference type="AlphaFoldDB" id="A0A4R5Q9V5"/>
<proteinExistence type="predicted"/>
<name>A0A4R5Q9V5_9PROT</name>
<evidence type="ECO:0000256" key="1">
    <source>
        <dbReference type="SAM" id="MobiDB-lite"/>
    </source>
</evidence>
<dbReference type="Proteomes" id="UP000295096">
    <property type="component" value="Unassembled WGS sequence"/>
</dbReference>
<keyword evidence="3" id="KW-1185">Reference proteome</keyword>